<gene>
    <name evidence="1" type="ORF">K458DRAFT_473487</name>
</gene>
<reference evidence="1" key="1">
    <citation type="journal article" date="2020" name="Stud. Mycol.">
        <title>101 Dothideomycetes genomes: a test case for predicting lifestyles and emergence of pathogens.</title>
        <authorList>
            <person name="Haridas S."/>
            <person name="Albert R."/>
            <person name="Binder M."/>
            <person name="Bloem J."/>
            <person name="Labutti K."/>
            <person name="Salamov A."/>
            <person name="Andreopoulos B."/>
            <person name="Baker S."/>
            <person name="Barry K."/>
            <person name="Bills G."/>
            <person name="Bluhm B."/>
            <person name="Cannon C."/>
            <person name="Castanera R."/>
            <person name="Culley D."/>
            <person name="Daum C."/>
            <person name="Ezra D."/>
            <person name="Gonzalez J."/>
            <person name="Henrissat B."/>
            <person name="Kuo A."/>
            <person name="Liang C."/>
            <person name="Lipzen A."/>
            <person name="Lutzoni F."/>
            <person name="Magnuson J."/>
            <person name="Mondo S."/>
            <person name="Nolan M."/>
            <person name="Ohm R."/>
            <person name="Pangilinan J."/>
            <person name="Park H.-J."/>
            <person name="Ramirez L."/>
            <person name="Alfaro M."/>
            <person name="Sun H."/>
            <person name="Tritt A."/>
            <person name="Yoshinaga Y."/>
            <person name="Zwiers L.-H."/>
            <person name="Turgeon B."/>
            <person name="Goodwin S."/>
            <person name="Spatafora J."/>
            <person name="Crous P."/>
            <person name="Grigoriev I."/>
        </authorList>
    </citation>
    <scope>NUCLEOTIDE SEQUENCE</scope>
    <source>
        <strain evidence="1">CBS 122367</strain>
    </source>
</reference>
<dbReference type="EMBL" id="MU005569">
    <property type="protein sequence ID" value="KAF2691784.1"/>
    <property type="molecule type" value="Genomic_DNA"/>
</dbReference>
<dbReference type="AlphaFoldDB" id="A0A6G1JML3"/>
<evidence type="ECO:0000313" key="1">
    <source>
        <dbReference type="EMBL" id="KAF2691784.1"/>
    </source>
</evidence>
<dbReference type="Proteomes" id="UP000799291">
    <property type="component" value="Unassembled WGS sequence"/>
</dbReference>
<keyword evidence="2" id="KW-1185">Reference proteome</keyword>
<accession>A0A6G1JML3</accession>
<proteinExistence type="predicted"/>
<evidence type="ECO:0000313" key="2">
    <source>
        <dbReference type="Proteomes" id="UP000799291"/>
    </source>
</evidence>
<sequence>MPLFPHILTTILAITRFEGVVGRYNGFRHEELDATKKQLEKRLDPIILNNTITGQCSAPTRTRSIHSILYPSPEAAPVEITAQSQVVTSFVREATWCVGPPIALIPVSGLPYLNQSTEYEPLIAKTGHCETAYVPTQTTVCATTLTGIASKVTVTDCDQEVTFSSECGFTLEIPTAIATTNFSLITPAPTMKRMKTFWLAPWQSLTAGDTPSDVDIKVCTIPDDDSMECILYQETVGLSTTMLIETEVEVESISKGKKLVIRPNDDTDF</sequence>
<name>A0A6G1JML3_9PLEO</name>
<protein>
    <submittedName>
        <fullName evidence="1">Uncharacterized protein</fullName>
    </submittedName>
</protein>
<dbReference type="OrthoDB" id="4121208at2759"/>
<organism evidence="1 2">
    <name type="scientific">Lentithecium fluviatile CBS 122367</name>
    <dbReference type="NCBI Taxonomy" id="1168545"/>
    <lineage>
        <taxon>Eukaryota</taxon>
        <taxon>Fungi</taxon>
        <taxon>Dikarya</taxon>
        <taxon>Ascomycota</taxon>
        <taxon>Pezizomycotina</taxon>
        <taxon>Dothideomycetes</taxon>
        <taxon>Pleosporomycetidae</taxon>
        <taxon>Pleosporales</taxon>
        <taxon>Massarineae</taxon>
        <taxon>Lentitheciaceae</taxon>
        <taxon>Lentithecium</taxon>
    </lineage>
</organism>